<keyword evidence="3" id="KW-0175">Coiled coil</keyword>
<evidence type="ECO:0000313" key="8">
    <source>
        <dbReference type="Proteomes" id="UP000008810"/>
    </source>
</evidence>
<feature type="domain" description="Agenet" evidence="5">
    <location>
        <begin position="46"/>
        <end position="119"/>
    </location>
</feature>
<dbReference type="Pfam" id="PF05266">
    <property type="entry name" value="DUF724"/>
    <property type="match status" value="1"/>
</dbReference>
<dbReference type="Pfam" id="PF05641">
    <property type="entry name" value="Agenet"/>
    <property type="match status" value="2"/>
</dbReference>
<reference evidence="6" key="2">
    <citation type="submission" date="2017-06" db="EMBL/GenBank/DDBJ databases">
        <title>WGS assembly of Brachypodium distachyon.</title>
        <authorList>
            <consortium name="The International Brachypodium Initiative"/>
            <person name="Lucas S."/>
            <person name="Harmon-Smith M."/>
            <person name="Lail K."/>
            <person name="Tice H."/>
            <person name="Grimwood J."/>
            <person name="Bruce D."/>
            <person name="Barry K."/>
            <person name="Shu S."/>
            <person name="Lindquist E."/>
            <person name="Wang M."/>
            <person name="Pitluck S."/>
            <person name="Vogel J.P."/>
            <person name="Garvin D.F."/>
            <person name="Mockler T.C."/>
            <person name="Schmutz J."/>
            <person name="Rokhsar D."/>
            <person name="Bevan M.W."/>
        </authorList>
    </citation>
    <scope>NUCLEOTIDE SEQUENCE</scope>
    <source>
        <strain evidence="6">Bd21</strain>
    </source>
</reference>
<feature type="coiled-coil region" evidence="3">
    <location>
        <begin position="486"/>
        <end position="513"/>
    </location>
</feature>
<organism evidence="6">
    <name type="scientific">Brachypodium distachyon</name>
    <name type="common">Purple false brome</name>
    <name type="synonym">Trachynia distachya</name>
    <dbReference type="NCBI Taxonomy" id="15368"/>
    <lineage>
        <taxon>Eukaryota</taxon>
        <taxon>Viridiplantae</taxon>
        <taxon>Streptophyta</taxon>
        <taxon>Embryophyta</taxon>
        <taxon>Tracheophyta</taxon>
        <taxon>Spermatophyta</taxon>
        <taxon>Magnoliopsida</taxon>
        <taxon>Liliopsida</taxon>
        <taxon>Poales</taxon>
        <taxon>Poaceae</taxon>
        <taxon>BOP clade</taxon>
        <taxon>Pooideae</taxon>
        <taxon>Stipodae</taxon>
        <taxon>Brachypodieae</taxon>
        <taxon>Brachypodium</taxon>
    </lineage>
</organism>
<protein>
    <recommendedName>
        <fullName evidence="5">Agenet domain-containing protein</fullName>
    </recommendedName>
</protein>
<reference evidence="7" key="3">
    <citation type="submission" date="2018-08" db="UniProtKB">
        <authorList>
            <consortium name="EnsemblPlants"/>
        </authorList>
    </citation>
    <scope>IDENTIFICATION</scope>
    <source>
        <strain evidence="7">cv. Bd21</strain>
    </source>
</reference>
<evidence type="ECO:0000313" key="7">
    <source>
        <dbReference type="EnsemblPlants" id="KQJ88208"/>
    </source>
</evidence>
<evidence type="ECO:0000259" key="5">
    <source>
        <dbReference type="SMART" id="SM00743"/>
    </source>
</evidence>
<dbReference type="EMBL" id="CM000883">
    <property type="protein sequence ID" value="KQJ88208.1"/>
    <property type="molecule type" value="Genomic_DNA"/>
</dbReference>
<sequence length="536" mass="60629">MPSPSPKQTGRRRSRSRGWSSSPKDSSRRPPQSPGPSSPQPLAQLPPLPPGTEVEVRVDDDGFHGSWFEATVEAFVPAQRRGSRPRCTVAYTHLPPDHPDAATTLVELSHIRPRPPLSSPEAEPFRLHEIVEAFHEDGWRSGIVLATGPLAVAFPITREVVAFQEPHHVRPRRDYVDGQWAPSQAAVAVQPKRAARVYAVGEKVEVVRDRELYGVSWYPATVAKAIDTLSYLVEYLDLKDEKGTGMLTEYLHYRFIRPAVRWEGGFWLGPGAAVEAYREGAWSAGVVRRHVGESKYEISIDGKEAELLLTTVQELLKPQYNWNGKYWNIVRAKMEIHEMHPIQALRGNSDDNDNRQLERRGHGTVHEFVPELREGMALGLMVAYVSLVDSIKKSCIEDSIASFEGKISALAYLERNGFDVKFLQLSLDRLLQMKRNHAKHLERVDKLKELLPEKESIMSGKYVLLREKEEAICQLQQKLECLHGEVEQIAKEAKDEDAEISRLKEDVNITLQERDDVVLRFQSVQAELCSTLHISD</sequence>
<evidence type="ECO:0000256" key="1">
    <source>
        <dbReference type="ARBA" id="ARBA00022448"/>
    </source>
</evidence>
<keyword evidence="8" id="KW-1185">Reference proteome</keyword>
<dbReference type="InterPro" id="IPR008395">
    <property type="entry name" value="Agenet-like_dom"/>
</dbReference>
<evidence type="ECO:0000313" key="6">
    <source>
        <dbReference type="EMBL" id="KQJ88208.1"/>
    </source>
</evidence>
<feature type="domain" description="Agenet" evidence="5">
    <location>
        <begin position="266"/>
        <end position="324"/>
    </location>
</feature>
<dbReference type="Proteomes" id="UP000008810">
    <property type="component" value="Chromosome 4"/>
</dbReference>
<dbReference type="SMART" id="SM00743">
    <property type="entry name" value="Agenet"/>
    <property type="match status" value="4"/>
</dbReference>
<feature type="region of interest" description="Disordered" evidence="4">
    <location>
        <begin position="1"/>
        <end position="53"/>
    </location>
</feature>
<dbReference type="PANTHER" id="PTHR31917:SF74">
    <property type="entry name" value="EXPRESSED PROTEIN"/>
    <property type="match status" value="1"/>
</dbReference>
<gene>
    <name evidence="6" type="ORF">BRADI_4g16394v3</name>
</gene>
<dbReference type="STRING" id="15368.A0A0Q3IPK1"/>
<dbReference type="InterPro" id="IPR014002">
    <property type="entry name" value="Agenet_dom_plant"/>
</dbReference>
<feature type="domain" description="Agenet" evidence="5">
    <location>
        <begin position="196"/>
        <end position="264"/>
    </location>
</feature>
<keyword evidence="2" id="KW-0341">Growth regulation</keyword>
<dbReference type="EnsemblPlants" id="KQJ88208">
    <property type="protein sequence ID" value="KQJ88208"/>
    <property type="gene ID" value="BRADI_4g16394v3"/>
</dbReference>
<proteinExistence type="predicted"/>
<dbReference type="AlphaFoldDB" id="A0A0Q3IPK1"/>
<keyword evidence="1" id="KW-0813">Transport</keyword>
<dbReference type="OrthoDB" id="688673at2759"/>
<evidence type="ECO:0000256" key="4">
    <source>
        <dbReference type="SAM" id="MobiDB-lite"/>
    </source>
</evidence>
<feature type="compositionally biased region" description="Pro residues" evidence="4">
    <location>
        <begin position="31"/>
        <end position="50"/>
    </location>
</feature>
<accession>A0A0Q3IPK1</accession>
<feature type="domain" description="Agenet" evidence="5">
    <location>
        <begin position="123"/>
        <end position="177"/>
    </location>
</feature>
<dbReference type="PANTHER" id="PTHR31917">
    <property type="entry name" value="AGENET DOMAIN-CONTAINING PROTEIN-RELATED"/>
    <property type="match status" value="1"/>
</dbReference>
<reference evidence="6 7" key="1">
    <citation type="journal article" date="2010" name="Nature">
        <title>Genome sequencing and analysis of the model grass Brachypodium distachyon.</title>
        <authorList>
            <consortium name="International Brachypodium Initiative"/>
        </authorList>
    </citation>
    <scope>NUCLEOTIDE SEQUENCE [LARGE SCALE GENOMIC DNA]</scope>
    <source>
        <strain evidence="6 7">Bd21</strain>
    </source>
</reference>
<evidence type="ECO:0000256" key="3">
    <source>
        <dbReference type="SAM" id="Coils"/>
    </source>
</evidence>
<dbReference type="Gramene" id="KQJ88208">
    <property type="protein sequence ID" value="KQJ88208"/>
    <property type="gene ID" value="BRADI_4g16394v3"/>
</dbReference>
<name>A0A0Q3IPK1_BRADI</name>
<dbReference type="CDD" id="cd20405">
    <property type="entry name" value="Tudor_Agenet_AtDUF_rpt1_3"/>
    <property type="match status" value="1"/>
</dbReference>
<evidence type="ECO:0000256" key="2">
    <source>
        <dbReference type="ARBA" id="ARBA00022604"/>
    </source>
</evidence>
<dbReference type="InParanoid" id="A0A0Q3IPK1"/>
<dbReference type="InterPro" id="IPR007930">
    <property type="entry name" value="DUF724"/>
</dbReference>